<evidence type="ECO:0000256" key="6">
    <source>
        <dbReference type="ARBA" id="ARBA00025044"/>
    </source>
</evidence>
<feature type="compositionally biased region" description="Basic residues" evidence="7">
    <location>
        <begin position="9"/>
        <end position="20"/>
    </location>
</feature>
<evidence type="ECO:0000256" key="1">
    <source>
        <dbReference type="ARBA" id="ARBA00004202"/>
    </source>
</evidence>
<dbReference type="InterPro" id="IPR001543">
    <property type="entry name" value="FliN-like_C"/>
</dbReference>
<reference evidence="9 10" key="1">
    <citation type="submission" date="2015-09" db="EMBL/GenBank/DDBJ databases">
        <title>Complete genome sequence of Defluviimonas alba cai42t isolated from an oilfield in Xinjiang.</title>
        <authorList>
            <person name="Geng S."/>
            <person name="Pan X."/>
            <person name="Wu X."/>
        </authorList>
    </citation>
    <scope>NUCLEOTIDE SEQUENCE [LARGE SCALE GENOMIC DNA]</scope>
    <source>
        <strain evidence="10">cai42</strain>
    </source>
</reference>
<dbReference type="InterPro" id="IPR028976">
    <property type="entry name" value="CheC-like_sf"/>
</dbReference>
<feature type="domain" description="Flagellar motor switch protein FliN-like C-terminal" evidence="8">
    <location>
        <begin position="237"/>
        <end position="306"/>
    </location>
</feature>
<feature type="region of interest" description="Disordered" evidence="7">
    <location>
        <begin position="1"/>
        <end position="25"/>
    </location>
</feature>
<evidence type="ECO:0000259" key="8">
    <source>
        <dbReference type="Pfam" id="PF01052"/>
    </source>
</evidence>
<keyword evidence="2" id="KW-1003">Cell membrane</keyword>
<keyword evidence="3" id="KW-0145">Chemotaxis</keyword>
<feature type="compositionally biased region" description="Low complexity" evidence="7">
    <location>
        <begin position="313"/>
        <end position="329"/>
    </location>
</feature>
<evidence type="ECO:0000256" key="4">
    <source>
        <dbReference type="ARBA" id="ARBA00022779"/>
    </source>
</evidence>
<comment type="subcellular location">
    <subcellularLocation>
        <location evidence="1">Cell membrane</location>
        <topology evidence="1">Peripheral membrane protein</topology>
    </subcellularLocation>
</comment>
<feature type="region of interest" description="Disordered" evidence="7">
    <location>
        <begin position="310"/>
        <end position="349"/>
    </location>
</feature>
<sequence length="394" mass="40673">MTAGTQTVMRRKAGAGRRAHAVSPMTPEKALGQGFARAAQELLELPLRVVSITESRMTLADLPEALEDRALLALLDGPAEAQGLMVLSPPMLVALLEMRMMGRLSVGTAGANPAAARRPTRTDAAISADFIDAALASFEAALVGDPALVWAGGFRYGSFLDDPRPLPLILEDTGYRVFRLVLDLGTGSAAREGGVLLALPAEGRGRLTEVAEMGGLQGALPPSGTPPSGWPARMEQAVMAASGQLEAVLARLSLPIGAILALRPGATLPLAEDTLEQLRIEGPGGRLLARARLGQHRGFRAVRLVEEGEEGQARAPGGFGQAAAPAEAMGWGGGGSGWDDPAEGGEAAMPMMPMADMAPMGMADLAPMEMGGFGLDAPGEDEPGELPALRIGGM</sequence>
<keyword evidence="5" id="KW-0472">Membrane</keyword>
<name>A0A159Z4M0_9RHOB</name>
<gene>
    <name evidence="9" type="ORF">AKL17_1975</name>
</gene>
<dbReference type="PATRIC" id="fig|1335048.3.peg.2062"/>
<dbReference type="EMBL" id="CP012661">
    <property type="protein sequence ID" value="AMY69224.1"/>
    <property type="molecule type" value="Genomic_DNA"/>
</dbReference>
<accession>A0A159Z4M0</accession>
<proteinExistence type="predicted"/>
<dbReference type="GO" id="GO:0097588">
    <property type="term" value="P:archaeal or bacterial-type flagellum-dependent cell motility"/>
    <property type="evidence" value="ECO:0007669"/>
    <property type="project" value="UniProtKB-KW"/>
</dbReference>
<keyword evidence="4" id="KW-0283">Flagellar rotation</keyword>
<dbReference type="Proteomes" id="UP000076128">
    <property type="component" value="Chromosome"/>
</dbReference>
<dbReference type="GO" id="GO:0006935">
    <property type="term" value="P:chemotaxis"/>
    <property type="evidence" value="ECO:0007669"/>
    <property type="project" value="UniProtKB-KW"/>
</dbReference>
<dbReference type="Gene3D" id="3.40.1550.10">
    <property type="entry name" value="CheC-like"/>
    <property type="match status" value="1"/>
</dbReference>
<dbReference type="InterPro" id="IPR036429">
    <property type="entry name" value="SpoA-like_sf"/>
</dbReference>
<dbReference type="AlphaFoldDB" id="A0A159Z4M0"/>
<comment type="function">
    <text evidence="6">FliM is one of three proteins (FliG, FliN, FliM) that forms the rotor-mounted switch complex (C ring), located at the base of the basal body. This complex interacts with the CheY and CheZ chemotaxis proteins, in addition to contacting components of the motor that determine the direction of flagellar rotation.</text>
</comment>
<dbReference type="SUPFAM" id="SSF101801">
    <property type="entry name" value="Surface presentation of antigens (SPOA)"/>
    <property type="match status" value="1"/>
</dbReference>
<keyword evidence="10" id="KW-1185">Reference proteome</keyword>
<dbReference type="Gene3D" id="2.30.330.10">
    <property type="entry name" value="SpoA-like"/>
    <property type="match status" value="1"/>
</dbReference>
<evidence type="ECO:0000256" key="3">
    <source>
        <dbReference type="ARBA" id="ARBA00022500"/>
    </source>
</evidence>
<dbReference type="Pfam" id="PF01052">
    <property type="entry name" value="FliMN_C"/>
    <property type="match status" value="1"/>
</dbReference>
<evidence type="ECO:0000313" key="10">
    <source>
        <dbReference type="Proteomes" id="UP000076128"/>
    </source>
</evidence>
<organism evidence="9 10">
    <name type="scientific">Frigidibacter mobilis</name>
    <dbReference type="NCBI Taxonomy" id="1335048"/>
    <lineage>
        <taxon>Bacteria</taxon>
        <taxon>Pseudomonadati</taxon>
        <taxon>Pseudomonadota</taxon>
        <taxon>Alphaproteobacteria</taxon>
        <taxon>Rhodobacterales</taxon>
        <taxon>Paracoccaceae</taxon>
        <taxon>Frigidibacter</taxon>
    </lineage>
</organism>
<dbReference type="KEGG" id="daa:AKL17_1975"/>
<evidence type="ECO:0000313" key="9">
    <source>
        <dbReference type="EMBL" id="AMY69224.1"/>
    </source>
</evidence>
<dbReference type="OrthoDB" id="7824563at2"/>
<dbReference type="GO" id="GO:0005886">
    <property type="term" value="C:plasma membrane"/>
    <property type="evidence" value="ECO:0007669"/>
    <property type="project" value="UniProtKB-SubCell"/>
</dbReference>
<evidence type="ECO:0000256" key="7">
    <source>
        <dbReference type="SAM" id="MobiDB-lite"/>
    </source>
</evidence>
<evidence type="ECO:0000256" key="2">
    <source>
        <dbReference type="ARBA" id="ARBA00022475"/>
    </source>
</evidence>
<evidence type="ECO:0000256" key="5">
    <source>
        <dbReference type="ARBA" id="ARBA00023136"/>
    </source>
</evidence>
<dbReference type="RefSeq" id="WP_066812790.1">
    <property type="nucleotide sequence ID" value="NZ_CP012661.1"/>
</dbReference>
<dbReference type="STRING" id="1335048.AKL17_1975"/>
<protein>
    <submittedName>
        <fullName evidence="9">Surface presentation of antigens protein family</fullName>
    </submittedName>
</protein>